<dbReference type="Gene3D" id="2.40.280.10">
    <property type="match status" value="1"/>
</dbReference>
<keyword evidence="2 3" id="KW-0694">RNA-binding</keyword>
<proteinExistence type="inferred from homology"/>
<comment type="subcellular location">
    <subcellularLocation>
        <location evidence="3">Cytoplasm</location>
    </subcellularLocation>
    <text evidence="3">The tmRNA-SmpB complex associates with stalled 70S ribosomes.</text>
</comment>
<keyword evidence="1 3" id="KW-0963">Cytoplasm</keyword>
<dbReference type="HAMAP" id="MF_00023">
    <property type="entry name" value="SmpB"/>
    <property type="match status" value="1"/>
</dbReference>
<dbReference type="CDD" id="cd09294">
    <property type="entry name" value="SmpB"/>
    <property type="match status" value="1"/>
</dbReference>
<dbReference type="InterPro" id="IPR000037">
    <property type="entry name" value="SsrA-bd_prot"/>
</dbReference>
<gene>
    <name evidence="3 4" type="primary">smpB</name>
    <name evidence="4" type="ORF">KCG35_06010</name>
</gene>
<dbReference type="PANTHER" id="PTHR30308:SF2">
    <property type="entry name" value="SSRA-BINDING PROTEIN"/>
    <property type="match status" value="1"/>
</dbReference>
<dbReference type="PROSITE" id="PS01317">
    <property type="entry name" value="SSRP"/>
    <property type="match status" value="1"/>
</dbReference>
<evidence type="ECO:0000256" key="1">
    <source>
        <dbReference type="ARBA" id="ARBA00022490"/>
    </source>
</evidence>
<dbReference type="EMBL" id="JAGSOY010000008">
    <property type="protein sequence ID" value="MBU2710606.1"/>
    <property type="molecule type" value="Genomic_DNA"/>
</dbReference>
<dbReference type="NCBIfam" id="TIGR00086">
    <property type="entry name" value="smpB"/>
    <property type="match status" value="1"/>
</dbReference>
<sequence length="158" mass="18138">MAKKQKGTGQQSGTIILNKKARHDFHIDEKFEAGIALTGWEVKSLRAGKAQLVDSYVLLKDGEAWLVGTQIQPLTTVSTHIVADPLRDRKLLLHRKELAKLFSAAQQKGQTCICTALYWKKHMVKCEIAIARGKKEFDKRATQKERDWQRQKQRLMRQ</sequence>
<dbReference type="PANTHER" id="PTHR30308">
    <property type="entry name" value="TMRNA-BINDING COMPONENT OF TRANS-TRANSLATION TAGGING COMPLEX"/>
    <property type="match status" value="1"/>
</dbReference>
<name>A0ABS5Z983_9GAMM</name>
<comment type="function">
    <text evidence="3">Required for rescue of stalled ribosomes mediated by trans-translation. Binds to transfer-messenger RNA (tmRNA), required for stable association of tmRNA with ribosomes. tmRNA and SmpB together mimic tRNA shape, replacing the anticodon stem-loop with SmpB. tmRNA is encoded by the ssrA gene; the 2 termini fold to resemble tRNA(Ala) and it encodes a 'tag peptide', a short internal open reading frame. During trans-translation Ala-aminoacylated tmRNA acts like a tRNA, entering the A-site of stalled ribosomes, displacing the stalled mRNA. The ribosome then switches to translate the ORF on the tmRNA; the nascent peptide is terminated with the 'tag peptide' encoded by the tmRNA and targeted for degradation. The ribosome is freed to recommence translation, which seems to be the essential function of trans-translation.</text>
</comment>
<reference evidence="4 5" key="1">
    <citation type="submission" date="2021-04" db="EMBL/GenBank/DDBJ databases">
        <authorList>
            <person name="Pira H."/>
            <person name="Risdian C."/>
            <person name="Wink J."/>
        </authorList>
    </citation>
    <scope>NUCLEOTIDE SEQUENCE [LARGE SCALE GENOMIC DNA]</scope>
    <source>
        <strain evidence="4 5">WH53</strain>
    </source>
</reference>
<comment type="similarity">
    <text evidence="3">Belongs to the SmpB family.</text>
</comment>
<organism evidence="4 5">
    <name type="scientific">Zooshikella harenae</name>
    <dbReference type="NCBI Taxonomy" id="2827238"/>
    <lineage>
        <taxon>Bacteria</taxon>
        <taxon>Pseudomonadati</taxon>
        <taxon>Pseudomonadota</taxon>
        <taxon>Gammaproteobacteria</taxon>
        <taxon>Oceanospirillales</taxon>
        <taxon>Zooshikellaceae</taxon>
        <taxon>Zooshikella</taxon>
    </lineage>
</organism>
<dbReference type="InterPro" id="IPR023620">
    <property type="entry name" value="SmpB"/>
</dbReference>
<dbReference type="RefSeq" id="WP_215818770.1">
    <property type="nucleotide sequence ID" value="NZ_JAGSOY010000008.1"/>
</dbReference>
<evidence type="ECO:0000256" key="3">
    <source>
        <dbReference type="HAMAP-Rule" id="MF_00023"/>
    </source>
</evidence>
<keyword evidence="5" id="KW-1185">Reference proteome</keyword>
<comment type="caution">
    <text evidence="4">The sequence shown here is derived from an EMBL/GenBank/DDBJ whole genome shotgun (WGS) entry which is preliminary data.</text>
</comment>
<dbReference type="InterPro" id="IPR020081">
    <property type="entry name" value="SsrA-bd_prot_CS"/>
</dbReference>
<dbReference type="SUPFAM" id="SSF74982">
    <property type="entry name" value="Small protein B (SmpB)"/>
    <property type="match status" value="1"/>
</dbReference>
<dbReference type="Pfam" id="PF01668">
    <property type="entry name" value="SmpB"/>
    <property type="match status" value="1"/>
</dbReference>
<protein>
    <recommendedName>
        <fullName evidence="3">SsrA-binding protein</fullName>
    </recommendedName>
    <alternativeName>
        <fullName evidence="3">Small protein B</fullName>
    </alternativeName>
</protein>
<evidence type="ECO:0000313" key="5">
    <source>
        <dbReference type="Proteomes" id="UP000690515"/>
    </source>
</evidence>
<evidence type="ECO:0000313" key="4">
    <source>
        <dbReference type="EMBL" id="MBU2710606.1"/>
    </source>
</evidence>
<dbReference type="Proteomes" id="UP000690515">
    <property type="component" value="Unassembled WGS sequence"/>
</dbReference>
<evidence type="ECO:0000256" key="2">
    <source>
        <dbReference type="ARBA" id="ARBA00022884"/>
    </source>
</evidence>
<accession>A0ABS5Z983</accession>
<dbReference type="NCBIfam" id="NF003843">
    <property type="entry name" value="PRK05422.1"/>
    <property type="match status" value="1"/>
</dbReference>